<proteinExistence type="predicted"/>
<evidence type="ECO:0000259" key="1">
    <source>
        <dbReference type="Pfam" id="PF00534"/>
    </source>
</evidence>
<dbReference type="SUPFAM" id="SSF53756">
    <property type="entry name" value="UDP-Glycosyltransferase/glycogen phosphorylase"/>
    <property type="match status" value="1"/>
</dbReference>
<dbReference type="InterPro" id="IPR001296">
    <property type="entry name" value="Glyco_trans_1"/>
</dbReference>
<dbReference type="AlphaFoldDB" id="A0A844P581"/>
<protein>
    <submittedName>
        <fullName evidence="3">Glycosyltransferase</fullName>
    </submittedName>
</protein>
<dbReference type="GO" id="GO:0016757">
    <property type="term" value="F:glycosyltransferase activity"/>
    <property type="evidence" value="ECO:0007669"/>
    <property type="project" value="InterPro"/>
</dbReference>
<reference evidence="3 4" key="1">
    <citation type="submission" date="2019-11" db="EMBL/GenBank/DDBJ databases">
        <title>Using colonization assays and comparative genomics to discover symbiosis behaviors and factors in Vibrio fischeri.</title>
        <authorList>
            <person name="Bongrand C."/>
            <person name="Moriano-Gutierrez S."/>
            <person name="Arevalo P."/>
            <person name="Mcfall-Ngai M."/>
            <person name="Visick K."/>
            <person name="Polz M.F."/>
            <person name="Ruby E.G."/>
        </authorList>
    </citation>
    <scope>NUCLEOTIDE SEQUENCE [LARGE SCALE GENOMIC DNA]</scope>
    <source>
        <strain evidence="4">emors.4.1</strain>
    </source>
</reference>
<dbReference type="CDD" id="cd03801">
    <property type="entry name" value="GT4_PimA-like"/>
    <property type="match status" value="1"/>
</dbReference>
<dbReference type="InterPro" id="IPR028098">
    <property type="entry name" value="Glyco_trans_4-like_N"/>
</dbReference>
<keyword evidence="3" id="KW-0808">Transferase</keyword>
<name>A0A844P581_ALIFS</name>
<dbReference type="Gene3D" id="3.40.50.2000">
    <property type="entry name" value="Glycogen Phosphorylase B"/>
    <property type="match status" value="2"/>
</dbReference>
<accession>A0A844P581</accession>
<dbReference type="Pfam" id="PF00534">
    <property type="entry name" value="Glycos_transf_1"/>
    <property type="match status" value="1"/>
</dbReference>
<dbReference type="Proteomes" id="UP000448038">
    <property type="component" value="Unassembled WGS sequence"/>
</dbReference>
<dbReference type="Pfam" id="PF13439">
    <property type="entry name" value="Glyco_transf_4"/>
    <property type="match status" value="1"/>
</dbReference>
<evidence type="ECO:0000313" key="4">
    <source>
        <dbReference type="Proteomes" id="UP000448038"/>
    </source>
</evidence>
<feature type="domain" description="Glycosyltransferase subfamily 4-like N-terminal" evidence="2">
    <location>
        <begin position="17"/>
        <end position="168"/>
    </location>
</feature>
<gene>
    <name evidence="3" type="ORF">GNP88_15455</name>
</gene>
<comment type="caution">
    <text evidence="3">The sequence shown here is derived from an EMBL/GenBank/DDBJ whole genome shotgun (WGS) entry which is preliminary data.</text>
</comment>
<sequence>MKNRNDEIWLLLDSRDFGGIESHVLQLAKGIKSFQRSVRVIFLCRYPTTHPLVALLNEANVSYRFLEGSFSSLLTYTRHHRPKVIHSHGYKAALYSRLLRISQYTSQQKIRYINTYHAGEISRGKLAIYDLIDRWSAPLSHCNFAVSELIKKKVPSKTVVLNNFINTENLTQSEGAQIAFVGRLSHEKAPDRFLELANQLSKVQFHFYGSGPMEKDLQSHSPSNLHFHGHQNSMDAIWPHIGLLVICSRYEGLPMVALEAMGRGIPVISTPVGNMSALICNNENGWIVNPDALPTAIKNWVNLPSSQAKNIQKSAQHTIQYTFSSQAVIPSLLSAYQI</sequence>
<dbReference type="PANTHER" id="PTHR45947">
    <property type="entry name" value="SULFOQUINOVOSYL TRANSFERASE SQD2"/>
    <property type="match status" value="1"/>
</dbReference>
<dbReference type="PANTHER" id="PTHR45947:SF3">
    <property type="entry name" value="SULFOQUINOVOSYL TRANSFERASE SQD2"/>
    <property type="match status" value="1"/>
</dbReference>
<dbReference type="EMBL" id="WOBN01000023">
    <property type="protein sequence ID" value="MUK50551.1"/>
    <property type="molecule type" value="Genomic_DNA"/>
</dbReference>
<organism evidence="3 4">
    <name type="scientific">Aliivibrio fischeri</name>
    <name type="common">Vibrio fischeri</name>
    <dbReference type="NCBI Taxonomy" id="668"/>
    <lineage>
        <taxon>Bacteria</taxon>
        <taxon>Pseudomonadati</taxon>
        <taxon>Pseudomonadota</taxon>
        <taxon>Gammaproteobacteria</taxon>
        <taxon>Vibrionales</taxon>
        <taxon>Vibrionaceae</taxon>
        <taxon>Aliivibrio</taxon>
    </lineage>
</organism>
<dbReference type="InterPro" id="IPR050194">
    <property type="entry name" value="Glycosyltransferase_grp1"/>
</dbReference>
<evidence type="ECO:0000259" key="2">
    <source>
        <dbReference type="Pfam" id="PF13439"/>
    </source>
</evidence>
<evidence type="ECO:0000313" key="3">
    <source>
        <dbReference type="EMBL" id="MUK50551.1"/>
    </source>
</evidence>
<feature type="domain" description="Glycosyl transferase family 1" evidence="1">
    <location>
        <begin position="169"/>
        <end position="315"/>
    </location>
</feature>
<dbReference type="RefSeq" id="WP_155656250.1">
    <property type="nucleotide sequence ID" value="NZ_WOBN01000023.1"/>
</dbReference>